<evidence type="ECO:0000259" key="4">
    <source>
        <dbReference type="PROSITE" id="PS01124"/>
    </source>
</evidence>
<dbReference type="Pfam" id="PF02311">
    <property type="entry name" value="AraC_binding"/>
    <property type="match status" value="1"/>
</dbReference>
<evidence type="ECO:0000313" key="5">
    <source>
        <dbReference type="EMBL" id="MFC5020099.1"/>
    </source>
</evidence>
<sequence length="316" mass="35682">MTAHQPRTRISAWRPSVAGIAEVFHAHFADHAYPLHTHDTWDLMILDDGSVDFAVDRRRHEAADAGTVILLPPGVPHDGKTVKPSGFRKRVLYLDTCVLPERLTGAAVDRPIHGDGLLRRRIHQLHRVLAHSGDQFEAESRLTFVRERLLFHLHASQVKTPGREAGRIAAALRELLDSRIHAGVSLNEAATILHAHPTHLIRCFRQTYGMPPHTYLTGRRIDRARRLLLAGKRPADVATVVGFYDQAHLNRHFTRHLSVTPARYAALHDRRATGNVRRLRQADQKERWFPVKTTTAQDSWIGSGSSRRGRTFPNDA</sequence>
<dbReference type="Proteomes" id="UP001595855">
    <property type="component" value="Unassembled WGS sequence"/>
</dbReference>
<dbReference type="Gene3D" id="2.60.120.10">
    <property type="entry name" value="Jelly Rolls"/>
    <property type="match status" value="1"/>
</dbReference>
<feature type="domain" description="HTH araC/xylS-type" evidence="4">
    <location>
        <begin position="170"/>
        <end position="267"/>
    </location>
</feature>
<dbReference type="SUPFAM" id="SSF51215">
    <property type="entry name" value="Regulatory protein AraC"/>
    <property type="match status" value="1"/>
</dbReference>
<reference evidence="6" key="1">
    <citation type="journal article" date="2019" name="Int. J. Syst. Evol. Microbiol.">
        <title>The Global Catalogue of Microorganisms (GCM) 10K type strain sequencing project: providing services to taxonomists for standard genome sequencing and annotation.</title>
        <authorList>
            <consortium name="The Broad Institute Genomics Platform"/>
            <consortium name="The Broad Institute Genome Sequencing Center for Infectious Disease"/>
            <person name="Wu L."/>
            <person name="Ma J."/>
        </authorList>
    </citation>
    <scope>NUCLEOTIDE SEQUENCE [LARGE SCALE GENOMIC DNA]</scope>
    <source>
        <strain evidence="6">CGMCC 4.1542</strain>
    </source>
</reference>
<keyword evidence="6" id="KW-1185">Reference proteome</keyword>
<dbReference type="InterPro" id="IPR014710">
    <property type="entry name" value="RmlC-like_jellyroll"/>
</dbReference>
<dbReference type="SUPFAM" id="SSF46689">
    <property type="entry name" value="Homeodomain-like"/>
    <property type="match status" value="2"/>
</dbReference>
<dbReference type="InterPro" id="IPR018060">
    <property type="entry name" value="HTH_AraC"/>
</dbReference>
<proteinExistence type="predicted"/>
<dbReference type="EMBL" id="JBHSJO010000001">
    <property type="protein sequence ID" value="MFC5020099.1"/>
    <property type="molecule type" value="Genomic_DNA"/>
</dbReference>
<evidence type="ECO:0000256" key="3">
    <source>
        <dbReference type="ARBA" id="ARBA00023163"/>
    </source>
</evidence>
<evidence type="ECO:0000256" key="1">
    <source>
        <dbReference type="ARBA" id="ARBA00023015"/>
    </source>
</evidence>
<organism evidence="5 6">
    <name type="scientific">Streptomyces lienomycini</name>
    <dbReference type="NCBI Taxonomy" id="284035"/>
    <lineage>
        <taxon>Bacteria</taxon>
        <taxon>Bacillati</taxon>
        <taxon>Actinomycetota</taxon>
        <taxon>Actinomycetes</taxon>
        <taxon>Kitasatosporales</taxon>
        <taxon>Streptomycetaceae</taxon>
        <taxon>Streptomyces</taxon>
    </lineage>
</organism>
<name>A0ABV9X6P2_9ACTN</name>
<dbReference type="Gene3D" id="1.10.10.60">
    <property type="entry name" value="Homeodomain-like"/>
    <property type="match status" value="1"/>
</dbReference>
<keyword evidence="2" id="KW-0238">DNA-binding</keyword>
<evidence type="ECO:0000256" key="2">
    <source>
        <dbReference type="ARBA" id="ARBA00023125"/>
    </source>
</evidence>
<dbReference type="PANTHER" id="PTHR46796:SF2">
    <property type="entry name" value="TRANSCRIPTIONAL REGULATORY PROTEIN"/>
    <property type="match status" value="1"/>
</dbReference>
<dbReference type="InterPro" id="IPR003313">
    <property type="entry name" value="AraC-bd"/>
</dbReference>
<accession>A0ABV9X6P2</accession>
<dbReference type="Pfam" id="PF12833">
    <property type="entry name" value="HTH_18"/>
    <property type="match status" value="1"/>
</dbReference>
<dbReference type="PANTHER" id="PTHR46796">
    <property type="entry name" value="HTH-TYPE TRANSCRIPTIONAL ACTIVATOR RHAS-RELATED"/>
    <property type="match status" value="1"/>
</dbReference>
<comment type="caution">
    <text evidence="5">The sequence shown here is derived from an EMBL/GenBank/DDBJ whole genome shotgun (WGS) entry which is preliminary data.</text>
</comment>
<gene>
    <name evidence="5" type="ORF">ACFPRC_35255</name>
</gene>
<dbReference type="InterPro" id="IPR009057">
    <property type="entry name" value="Homeodomain-like_sf"/>
</dbReference>
<dbReference type="SMART" id="SM00342">
    <property type="entry name" value="HTH_ARAC"/>
    <property type="match status" value="1"/>
</dbReference>
<dbReference type="PROSITE" id="PS01124">
    <property type="entry name" value="HTH_ARAC_FAMILY_2"/>
    <property type="match status" value="1"/>
</dbReference>
<keyword evidence="3" id="KW-0804">Transcription</keyword>
<protein>
    <submittedName>
        <fullName evidence="5">Helix-turn-helix domain-containing protein</fullName>
    </submittedName>
</protein>
<evidence type="ECO:0000313" key="6">
    <source>
        <dbReference type="Proteomes" id="UP001595855"/>
    </source>
</evidence>
<dbReference type="InterPro" id="IPR037923">
    <property type="entry name" value="HTH-like"/>
</dbReference>
<dbReference type="InterPro" id="IPR050204">
    <property type="entry name" value="AraC_XylS_family_regulators"/>
</dbReference>
<dbReference type="RefSeq" id="WP_271413923.1">
    <property type="nucleotide sequence ID" value="NZ_BAAATN010000032.1"/>
</dbReference>
<keyword evidence="1" id="KW-0805">Transcription regulation</keyword>